<gene>
    <name evidence="3" type="ORF">EII21_07325</name>
</gene>
<comment type="caution">
    <text evidence="3">The sequence shown here is derived from an EMBL/GenBank/DDBJ whole genome shotgun (WGS) entry which is preliminary data.</text>
</comment>
<dbReference type="RefSeq" id="WP_124795194.1">
    <property type="nucleotide sequence ID" value="NZ_RQYC01000010.1"/>
</dbReference>
<proteinExistence type="predicted"/>
<dbReference type="OrthoDB" id="3654724at2"/>
<organism evidence="3 4">
    <name type="scientific">Conchiformibius steedae</name>
    <dbReference type="NCBI Taxonomy" id="153493"/>
    <lineage>
        <taxon>Bacteria</taxon>
        <taxon>Pseudomonadati</taxon>
        <taxon>Pseudomonadota</taxon>
        <taxon>Betaproteobacteria</taxon>
        <taxon>Neisseriales</taxon>
        <taxon>Neisseriaceae</taxon>
        <taxon>Conchiformibius</taxon>
    </lineage>
</organism>
<dbReference type="InterPro" id="IPR004919">
    <property type="entry name" value="GmrSD_N"/>
</dbReference>
<feature type="domain" description="GmrSD restriction endonucleases C-terminal" evidence="2">
    <location>
        <begin position="444"/>
        <end position="586"/>
    </location>
</feature>
<dbReference type="InterPro" id="IPR011089">
    <property type="entry name" value="GmrSD_C"/>
</dbReference>
<dbReference type="PANTHER" id="PTHR35149">
    <property type="entry name" value="SLL5132 PROTEIN"/>
    <property type="match status" value="1"/>
</dbReference>
<sequence length="594" mass="69534">MIKDVKNMSIKKVFDTSEASNKILIYQIPAYQREYSWSKTDWENLFDDLYGNDENYFLGTIICIVAEHGKFVSNEVIDGQQRLTTLSILLLAIYDRLNEIFKGNHNAEFIKNKKFTRHFLGLSDSLYLDNDGLDNVFRLTLSVQKHNRDDYNYLVGKTFNHNGITRPNEFDKRKILLAHKYFSDRLNQIGTNKSEEEKLNIYMDFLDKVNSVSIIKIDVDDASSAFTLFESINNRGVPLSPIDLIKNELIKECAVQNILNADDTNKRWQNIIQYIPDSKQQIRFLKHFCYAFSEEIKLNFPDLSINNITESGLVKIYQDMIHGNPKFILDSLMDCANVYGFILGKNVNIEIYEKDKLIQKLIDLNELQFVPSNSLLLHLFKHYPSENYLALLDFLGDWFLCRHLTDIPSAKKLDTIFFNCIELIRKNKTYNLEVIRHELIQLIDKDAVRLFFEHEDFYKSNNKRVRYFLMRLEMNRRFKENAIDKNQNWTVEHIFPKKPAKGSDWDLYFKTEEDKSYLNKLGNLTLTCFNSTLSNKSFQEKYNAFDKETGNQIGYASGNVKINQSLMGKTCWTVSCIQERTKELAEEFLGLLGN</sequence>
<dbReference type="Proteomes" id="UP000269923">
    <property type="component" value="Unassembled WGS sequence"/>
</dbReference>
<evidence type="ECO:0000313" key="4">
    <source>
        <dbReference type="Proteomes" id="UP000269923"/>
    </source>
</evidence>
<keyword evidence="4" id="KW-1185">Reference proteome</keyword>
<evidence type="ECO:0000259" key="2">
    <source>
        <dbReference type="Pfam" id="PF07510"/>
    </source>
</evidence>
<dbReference type="AlphaFoldDB" id="A0A3P2A6J0"/>
<name>A0A3P2A6J0_9NEIS</name>
<dbReference type="Pfam" id="PF07510">
    <property type="entry name" value="GmrSD_C"/>
    <property type="match status" value="1"/>
</dbReference>
<dbReference type="PANTHER" id="PTHR35149:SF2">
    <property type="entry name" value="DUF262 DOMAIN-CONTAINING PROTEIN"/>
    <property type="match status" value="1"/>
</dbReference>
<accession>A0A3P2A6J0</accession>
<evidence type="ECO:0000259" key="1">
    <source>
        <dbReference type="Pfam" id="PF03235"/>
    </source>
</evidence>
<dbReference type="Pfam" id="PF03235">
    <property type="entry name" value="GmrSD_N"/>
    <property type="match status" value="1"/>
</dbReference>
<reference evidence="3 4" key="1">
    <citation type="submission" date="2018-11" db="EMBL/GenBank/DDBJ databases">
        <title>Genomes From Bacteria Associated with the Canine Oral Cavity: a Test Case for Automated Genome-Based Taxonomic Assignment.</title>
        <authorList>
            <person name="Coil D.A."/>
            <person name="Jospin G."/>
            <person name="Darling A.E."/>
            <person name="Wallis C."/>
            <person name="Davis I.J."/>
            <person name="Harris S."/>
            <person name="Eisen J.A."/>
            <person name="Holcombe L.J."/>
            <person name="O'Flynn C."/>
        </authorList>
    </citation>
    <scope>NUCLEOTIDE SEQUENCE [LARGE SCALE GENOMIC DNA]</scope>
    <source>
        <strain evidence="3 4">COT-280</strain>
    </source>
</reference>
<protein>
    <submittedName>
        <fullName evidence="3">DUF262 domain-containing protein</fullName>
    </submittedName>
</protein>
<feature type="domain" description="GmrSD restriction endonucleases N-terminal" evidence="1">
    <location>
        <begin position="20"/>
        <end position="249"/>
    </location>
</feature>
<evidence type="ECO:0000313" key="3">
    <source>
        <dbReference type="EMBL" id="RRD89840.1"/>
    </source>
</evidence>
<dbReference type="EMBL" id="RQYC01000010">
    <property type="protein sequence ID" value="RRD89840.1"/>
    <property type="molecule type" value="Genomic_DNA"/>
</dbReference>